<gene>
    <name evidence="9" type="ORF">HNR73_003855</name>
</gene>
<comment type="caution">
    <text evidence="9">The sequence shown here is derived from an EMBL/GenBank/DDBJ whole genome shotgun (WGS) entry which is preliminary data.</text>
</comment>
<dbReference type="PROSITE" id="PS50850">
    <property type="entry name" value="MFS"/>
    <property type="match status" value="1"/>
</dbReference>
<keyword evidence="2" id="KW-0813">Transport</keyword>
<evidence type="ECO:0000259" key="8">
    <source>
        <dbReference type="PROSITE" id="PS50850"/>
    </source>
</evidence>
<dbReference type="InterPro" id="IPR036259">
    <property type="entry name" value="MFS_trans_sf"/>
</dbReference>
<dbReference type="RefSeq" id="WP_203686230.1">
    <property type="nucleotide sequence ID" value="NZ_BONT01000046.1"/>
</dbReference>
<keyword evidence="6 7" id="KW-0472">Membrane</keyword>
<dbReference type="PANTHER" id="PTHR23513">
    <property type="entry name" value="INTEGRAL MEMBRANE EFFLUX PROTEIN-RELATED"/>
    <property type="match status" value="1"/>
</dbReference>
<feature type="transmembrane region" description="Helical" evidence="7">
    <location>
        <begin position="236"/>
        <end position="254"/>
    </location>
</feature>
<protein>
    <submittedName>
        <fullName evidence="9">MFS family permease</fullName>
    </submittedName>
</protein>
<evidence type="ECO:0000313" key="9">
    <source>
        <dbReference type="EMBL" id="MBB6035987.1"/>
    </source>
</evidence>
<evidence type="ECO:0000256" key="6">
    <source>
        <dbReference type="ARBA" id="ARBA00023136"/>
    </source>
</evidence>
<dbReference type="Proteomes" id="UP000548476">
    <property type="component" value="Unassembled WGS sequence"/>
</dbReference>
<evidence type="ECO:0000256" key="5">
    <source>
        <dbReference type="ARBA" id="ARBA00022989"/>
    </source>
</evidence>
<evidence type="ECO:0000256" key="4">
    <source>
        <dbReference type="ARBA" id="ARBA00022692"/>
    </source>
</evidence>
<dbReference type="Pfam" id="PF05977">
    <property type="entry name" value="MFS_3"/>
    <property type="match status" value="1"/>
</dbReference>
<dbReference type="CDD" id="cd06173">
    <property type="entry name" value="MFS_MefA_like"/>
    <property type="match status" value="1"/>
</dbReference>
<dbReference type="Gene3D" id="1.20.1250.20">
    <property type="entry name" value="MFS general substrate transporter like domains"/>
    <property type="match status" value="1"/>
</dbReference>
<evidence type="ECO:0000256" key="1">
    <source>
        <dbReference type="ARBA" id="ARBA00004651"/>
    </source>
</evidence>
<proteinExistence type="predicted"/>
<feature type="transmembrane region" description="Helical" evidence="7">
    <location>
        <begin position="20"/>
        <end position="46"/>
    </location>
</feature>
<feature type="domain" description="Major facilitator superfamily (MFS) profile" evidence="8">
    <location>
        <begin position="226"/>
        <end position="408"/>
    </location>
</feature>
<evidence type="ECO:0000256" key="3">
    <source>
        <dbReference type="ARBA" id="ARBA00022475"/>
    </source>
</evidence>
<organism evidence="9 10">
    <name type="scientific">Phytomonospora endophytica</name>
    <dbReference type="NCBI Taxonomy" id="714109"/>
    <lineage>
        <taxon>Bacteria</taxon>
        <taxon>Bacillati</taxon>
        <taxon>Actinomycetota</taxon>
        <taxon>Actinomycetes</taxon>
        <taxon>Micromonosporales</taxon>
        <taxon>Micromonosporaceae</taxon>
        <taxon>Phytomonospora</taxon>
    </lineage>
</organism>
<feature type="transmembrane region" description="Helical" evidence="7">
    <location>
        <begin position="385"/>
        <end position="403"/>
    </location>
</feature>
<dbReference type="InterPro" id="IPR020846">
    <property type="entry name" value="MFS_dom"/>
</dbReference>
<comment type="subcellular location">
    <subcellularLocation>
        <location evidence="1">Cell membrane</location>
        <topology evidence="1">Multi-pass membrane protein</topology>
    </subcellularLocation>
</comment>
<dbReference type="InterPro" id="IPR010290">
    <property type="entry name" value="TM_effector"/>
</dbReference>
<reference evidence="9 10" key="1">
    <citation type="submission" date="2020-08" db="EMBL/GenBank/DDBJ databases">
        <title>Genomic Encyclopedia of Type Strains, Phase IV (KMG-IV): sequencing the most valuable type-strain genomes for metagenomic binning, comparative biology and taxonomic classification.</title>
        <authorList>
            <person name="Goeker M."/>
        </authorList>
    </citation>
    <scope>NUCLEOTIDE SEQUENCE [LARGE SCALE GENOMIC DNA]</scope>
    <source>
        <strain evidence="9 10">YIM 65646</strain>
    </source>
</reference>
<keyword evidence="5 7" id="KW-1133">Transmembrane helix</keyword>
<dbReference type="GO" id="GO:0022857">
    <property type="term" value="F:transmembrane transporter activity"/>
    <property type="evidence" value="ECO:0007669"/>
    <property type="project" value="InterPro"/>
</dbReference>
<feature type="transmembrane region" description="Helical" evidence="7">
    <location>
        <begin position="360"/>
        <end position="379"/>
    </location>
</feature>
<feature type="transmembrane region" description="Helical" evidence="7">
    <location>
        <begin position="52"/>
        <end position="71"/>
    </location>
</feature>
<dbReference type="PANTHER" id="PTHR23513:SF6">
    <property type="entry name" value="MAJOR FACILITATOR SUPERFAMILY ASSOCIATED DOMAIN-CONTAINING PROTEIN"/>
    <property type="match status" value="1"/>
</dbReference>
<evidence type="ECO:0000313" key="10">
    <source>
        <dbReference type="Proteomes" id="UP000548476"/>
    </source>
</evidence>
<feature type="transmembrane region" description="Helical" evidence="7">
    <location>
        <begin position="293"/>
        <end position="309"/>
    </location>
</feature>
<dbReference type="GO" id="GO:0005886">
    <property type="term" value="C:plasma membrane"/>
    <property type="evidence" value="ECO:0007669"/>
    <property type="project" value="UniProtKB-SubCell"/>
</dbReference>
<name>A0A841FRQ1_9ACTN</name>
<keyword evidence="10" id="KW-1185">Reference proteome</keyword>
<dbReference type="SUPFAM" id="SSF103473">
    <property type="entry name" value="MFS general substrate transporter"/>
    <property type="match status" value="1"/>
</dbReference>
<keyword evidence="3" id="KW-1003">Cell membrane</keyword>
<feature type="transmembrane region" description="Helical" evidence="7">
    <location>
        <begin position="260"/>
        <end position="281"/>
    </location>
</feature>
<dbReference type="AlphaFoldDB" id="A0A841FRQ1"/>
<evidence type="ECO:0000256" key="7">
    <source>
        <dbReference type="SAM" id="Phobius"/>
    </source>
</evidence>
<accession>A0A841FRQ1</accession>
<sequence length="408" mass="42417">MTVIAAPPPRLRDNIDFRRVLLAGVISKLGTQVSYLAVPLVAVTALSAGPGQVGLLGVAGTVAWLIVGLPAGAWVDRMRRRRVMIVTDLLRAVLYASIPVAWWLDALTLPQLYLAVFLAGVATVFFDVASQSLLPSVVGRESLTAANSMLVGTDAVLSVGGRSGAGGLVALIGAPAAVLVDAVGYIWSALFVARVETPDAAPARTERPSLLREVKAGIAFVAKNPVLRPIAISGTLNNVTASIVLTMLPIFFVAELGLPAWTLGVFLAVGGAGAGLGAALASRLVGRLGRRRTLTLVPLVCMPFLLFVPTLDGGWWLGVVAVAWFVNSAKYGVDNVVGVSYRQEVTPDALLGRMNATMRFLFTGALAVGAGLAGLIGEFASVPTAMWVGAIGATVSWLPVLAIPRATR</sequence>
<keyword evidence="4 7" id="KW-0812">Transmembrane</keyword>
<evidence type="ECO:0000256" key="2">
    <source>
        <dbReference type="ARBA" id="ARBA00022448"/>
    </source>
</evidence>
<dbReference type="EMBL" id="JACHGT010000008">
    <property type="protein sequence ID" value="MBB6035987.1"/>
    <property type="molecule type" value="Genomic_DNA"/>
</dbReference>
<feature type="transmembrane region" description="Helical" evidence="7">
    <location>
        <begin position="315"/>
        <end position="333"/>
    </location>
</feature>
<feature type="transmembrane region" description="Helical" evidence="7">
    <location>
        <begin position="110"/>
        <end position="130"/>
    </location>
</feature>